<accession>A0A5B8WGL7</accession>
<dbReference type="Proteomes" id="UP000321915">
    <property type="component" value="Segment"/>
</dbReference>
<proteinExistence type="predicted"/>
<name>A0A5B8WGL7_9CAUD</name>
<sequence>MKLNWMSIYKAFLITMGSITICTMFVWGLVALNVHIPTVEERYQEEARKIKACTDAGGEWYNSPGWGENCNFDTRNKD</sequence>
<evidence type="ECO:0000313" key="2">
    <source>
        <dbReference type="EMBL" id="QED11643.1"/>
    </source>
</evidence>
<dbReference type="KEGG" id="vg:77936515"/>
<dbReference type="EMBL" id="MN183282">
    <property type="protein sequence ID" value="QED11643.1"/>
    <property type="molecule type" value="Genomic_DNA"/>
</dbReference>
<keyword evidence="1" id="KW-0472">Membrane</keyword>
<protein>
    <submittedName>
        <fullName evidence="2">Membrane protein</fullName>
    </submittedName>
</protein>
<dbReference type="GeneID" id="77936515"/>
<gene>
    <name evidence="2" type="primary">154</name>
    <name evidence="2" type="ORF">SEA_QUI_154</name>
</gene>
<organism evidence="2 3">
    <name type="scientific">Arthrobacter phage Qui</name>
    <dbReference type="NCBI Taxonomy" id="2603260"/>
    <lineage>
        <taxon>Viruses</taxon>
        <taxon>Duplodnaviria</taxon>
        <taxon>Heunggongvirae</taxon>
        <taxon>Uroviricota</taxon>
        <taxon>Caudoviricetes</taxon>
        <taxon>Quivirus</taxon>
        <taxon>Quivirus qui</taxon>
    </lineage>
</organism>
<keyword evidence="3" id="KW-1185">Reference proteome</keyword>
<evidence type="ECO:0000256" key="1">
    <source>
        <dbReference type="SAM" id="Phobius"/>
    </source>
</evidence>
<evidence type="ECO:0000313" key="3">
    <source>
        <dbReference type="Proteomes" id="UP000321915"/>
    </source>
</evidence>
<dbReference type="RefSeq" id="YP_010660520.1">
    <property type="nucleotide sequence ID" value="NC_070877.1"/>
</dbReference>
<feature type="transmembrane region" description="Helical" evidence="1">
    <location>
        <begin position="12"/>
        <end position="32"/>
    </location>
</feature>
<keyword evidence="1" id="KW-1133">Transmembrane helix</keyword>
<reference evidence="2 3" key="1">
    <citation type="submission" date="2019-07" db="EMBL/GenBank/DDBJ databases">
        <authorList>
            <person name="Abdullah A."/>
            <person name="Lima G.C."/>
            <person name="Cuneo C.K."/>
            <person name="Ennest D.C."/>
            <person name="Fritz K.J."/>
            <person name="Johnson B.T."/>
            <person name="Larson S.M."/>
            <person name="Lemunyete M.N."/>
            <person name="Murray M.B."/>
            <person name="Osmond D.E."/>
            <person name="Patras K.A."/>
            <person name="Ransibrahmanakul S."/>
            <person name="Simpson K.A."/>
            <person name="Thull B.S."/>
            <person name="Wetzel S."/>
            <person name="Bonilla J.A."/>
            <person name="Klyczek K."/>
            <person name="Garlena R.A."/>
            <person name="Russell D.A."/>
            <person name="Pope W.H."/>
            <person name="Jacobs-Sera D."/>
            <person name="Hatfull G.F."/>
        </authorList>
    </citation>
    <scope>NUCLEOTIDE SEQUENCE [LARGE SCALE GENOMIC DNA]</scope>
</reference>
<keyword evidence="1" id="KW-0812">Transmembrane</keyword>